<evidence type="ECO:0000256" key="7">
    <source>
        <dbReference type="SAM" id="Phobius"/>
    </source>
</evidence>
<dbReference type="RefSeq" id="WP_013705526.1">
    <property type="nucleotide sequence ID" value="NC_015388.1"/>
</dbReference>
<sequence>MPTVDTLKAYEALTAADMPDRQARALVTIVQELQETRLAEVAGKADIGALKTELKEDIGSLRAEMKEDIASLRAELKEDIVSLRAELKEDIAFLRAEMKALEARHEIKFTALEAKIDRVKFDLLKWFIPLILGQAAFVVTLLKLLK</sequence>
<dbReference type="Proteomes" id="UP000000483">
    <property type="component" value="Chromosome"/>
</dbReference>
<dbReference type="Pfam" id="PF07798">
    <property type="entry name" value="CCDC90-like"/>
    <property type="match status" value="1"/>
</dbReference>
<dbReference type="GO" id="GO:0016020">
    <property type="term" value="C:membrane"/>
    <property type="evidence" value="ECO:0007669"/>
    <property type="project" value="UniProtKB-SubCell"/>
</dbReference>
<evidence type="ECO:0000256" key="5">
    <source>
        <dbReference type="ARBA" id="ARBA00023136"/>
    </source>
</evidence>
<organism evidence="8 9">
    <name type="scientific">Desulfobacca acetoxidans (strain ATCC 700848 / DSM 11109 / ASRB2)</name>
    <dbReference type="NCBI Taxonomy" id="880072"/>
    <lineage>
        <taxon>Bacteria</taxon>
        <taxon>Pseudomonadati</taxon>
        <taxon>Thermodesulfobacteriota</taxon>
        <taxon>Desulfobaccia</taxon>
        <taxon>Desulfobaccales</taxon>
        <taxon>Desulfobaccaceae</taxon>
        <taxon>Desulfobacca</taxon>
    </lineage>
</organism>
<dbReference type="InterPro" id="IPR024461">
    <property type="entry name" value="CCDC90-like"/>
</dbReference>
<keyword evidence="3 7" id="KW-1133">Transmembrane helix</keyword>
<comment type="subcellular location">
    <subcellularLocation>
        <location evidence="1">Membrane</location>
    </subcellularLocation>
</comment>
<keyword evidence="9" id="KW-1185">Reference proteome</keyword>
<feature type="coiled-coil region" evidence="6">
    <location>
        <begin position="66"/>
        <end position="104"/>
    </location>
</feature>
<reference evidence="8 9" key="1">
    <citation type="journal article" date="2011" name="Stand. Genomic Sci.">
        <title>Complete genome sequence of the acetate-degrading sulfate reducer Desulfobacca acetoxidans type strain (ASRB2).</title>
        <authorList>
            <person name="Goker M."/>
            <person name="Teshima H."/>
            <person name="Lapidus A."/>
            <person name="Nolan M."/>
            <person name="Lucas S."/>
            <person name="Hammon N."/>
            <person name="Deshpande S."/>
            <person name="Cheng J.F."/>
            <person name="Tapia R."/>
            <person name="Han C."/>
            <person name="Goodwin L."/>
            <person name="Pitluck S."/>
            <person name="Huntemann M."/>
            <person name="Liolios K."/>
            <person name="Ivanova N."/>
            <person name="Pagani I."/>
            <person name="Mavromatis K."/>
            <person name="Ovchinikova G."/>
            <person name="Pati A."/>
            <person name="Chen A."/>
            <person name="Palaniappan K."/>
            <person name="Land M."/>
            <person name="Hauser L."/>
            <person name="Brambilla E.M."/>
            <person name="Rohde M."/>
            <person name="Spring S."/>
            <person name="Detter J.C."/>
            <person name="Woyke T."/>
            <person name="Bristow J."/>
            <person name="Eisen J.A."/>
            <person name="Markowitz V."/>
            <person name="Hugenholtz P."/>
            <person name="Kyrpides N.C."/>
            <person name="Klenk H.P."/>
        </authorList>
    </citation>
    <scope>NUCLEOTIDE SEQUENCE [LARGE SCALE GENOMIC DNA]</scope>
    <source>
        <strain evidence="9">ATCC 700848 / DSM 11109 / ASRB2</strain>
    </source>
</reference>
<accession>F2NG00</accession>
<evidence type="ECO:0000313" key="9">
    <source>
        <dbReference type="Proteomes" id="UP000000483"/>
    </source>
</evidence>
<keyword evidence="4 6" id="KW-0175">Coiled coil</keyword>
<protein>
    <recommendedName>
        <fullName evidence="10">DUF1640 domain-containing protein</fullName>
    </recommendedName>
</protein>
<dbReference type="OrthoDB" id="5327993at2"/>
<evidence type="ECO:0008006" key="10">
    <source>
        <dbReference type="Google" id="ProtNLM"/>
    </source>
</evidence>
<dbReference type="HOGENOM" id="CLU_1591840_0_0_7"/>
<reference evidence="9" key="2">
    <citation type="submission" date="2011-03" db="EMBL/GenBank/DDBJ databases">
        <title>The complete genome of Desulfobacca acetoxidans DSM 11109.</title>
        <authorList>
            <consortium name="US DOE Joint Genome Institute (JGI-PGF)"/>
            <person name="Lucas S."/>
            <person name="Copeland A."/>
            <person name="Lapidus A."/>
            <person name="Bruce D."/>
            <person name="Goodwin L."/>
            <person name="Pitluck S."/>
            <person name="Peters L."/>
            <person name="Kyrpides N."/>
            <person name="Mavromatis K."/>
            <person name="Ivanova N."/>
            <person name="Ovchinnikova G."/>
            <person name="Teshima H."/>
            <person name="Detter J.C."/>
            <person name="Han C."/>
            <person name="Land M."/>
            <person name="Hauser L."/>
            <person name="Markowitz V."/>
            <person name="Cheng J.-F."/>
            <person name="Hugenholtz P."/>
            <person name="Woyke T."/>
            <person name="Wu D."/>
            <person name="Spring S."/>
            <person name="Schueler E."/>
            <person name="Brambilla E."/>
            <person name="Klenk H.-P."/>
            <person name="Eisen J.A."/>
        </authorList>
    </citation>
    <scope>NUCLEOTIDE SEQUENCE [LARGE SCALE GENOMIC DNA]</scope>
    <source>
        <strain evidence="9">ATCC 700848 / DSM 11109 / ASRB2</strain>
    </source>
</reference>
<evidence type="ECO:0000256" key="6">
    <source>
        <dbReference type="SAM" id="Coils"/>
    </source>
</evidence>
<dbReference type="Gene3D" id="1.20.5.170">
    <property type="match status" value="1"/>
</dbReference>
<evidence type="ECO:0000256" key="2">
    <source>
        <dbReference type="ARBA" id="ARBA00022692"/>
    </source>
</evidence>
<evidence type="ECO:0000256" key="3">
    <source>
        <dbReference type="ARBA" id="ARBA00022989"/>
    </source>
</evidence>
<feature type="transmembrane region" description="Helical" evidence="7">
    <location>
        <begin position="126"/>
        <end position="145"/>
    </location>
</feature>
<evidence type="ECO:0000313" key="8">
    <source>
        <dbReference type="EMBL" id="AEB08413.1"/>
    </source>
</evidence>
<keyword evidence="5 7" id="KW-0472">Membrane</keyword>
<gene>
    <name evidence="8" type="ordered locus">Desac_0527</name>
</gene>
<dbReference type="EMBL" id="CP002629">
    <property type="protein sequence ID" value="AEB08413.1"/>
    <property type="molecule type" value="Genomic_DNA"/>
</dbReference>
<proteinExistence type="predicted"/>
<dbReference type="KEGG" id="dao:Desac_0527"/>
<name>F2NG00_DESAR</name>
<keyword evidence="2 7" id="KW-0812">Transmembrane</keyword>
<evidence type="ECO:0000256" key="4">
    <source>
        <dbReference type="ARBA" id="ARBA00023054"/>
    </source>
</evidence>
<evidence type="ECO:0000256" key="1">
    <source>
        <dbReference type="ARBA" id="ARBA00004370"/>
    </source>
</evidence>
<dbReference type="AlphaFoldDB" id="F2NG00"/>